<keyword evidence="2" id="KW-1185">Reference proteome</keyword>
<name>A0ACB9I4Y6_9ASTR</name>
<comment type="caution">
    <text evidence="1">The sequence shown here is derived from an EMBL/GenBank/DDBJ whole genome shotgun (WGS) entry which is preliminary data.</text>
</comment>
<organism evidence="1 2">
    <name type="scientific">Smallanthus sonchifolius</name>
    <dbReference type="NCBI Taxonomy" id="185202"/>
    <lineage>
        <taxon>Eukaryota</taxon>
        <taxon>Viridiplantae</taxon>
        <taxon>Streptophyta</taxon>
        <taxon>Embryophyta</taxon>
        <taxon>Tracheophyta</taxon>
        <taxon>Spermatophyta</taxon>
        <taxon>Magnoliopsida</taxon>
        <taxon>eudicotyledons</taxon>
        <taxon>Gunneridae</taxon>
        <taxon>Pentapetalae</taxon>
        <taxon>asterids</taxon>
        <taxon>campanulids</taxon>
        <taxon>Asterales</taxon>
        <taxon>Asteraceae</taxon>
        <taxon>Asteroideae</taxon>
        <taxon>Heliantheae alliance</taxon>
        <taxon>Millerieae</taxon>
        <taxon>Smallanthus</taxon>
    </lineage>
</organism>
<reference evidence="2" key="1">
    <citation type="journal article" date="2022" name="Mol. Ecol. Resour.">
        <title>The genomes of chicory, endive, great burdock and yacon provide insights into Asteraceae palaeo-polyploidization history and plant inulin production.</title>
        <authorList>
            <person name="Fan W."/>
            <person name="Wang S."/>
            <person name="Wang H."/>
            <person name="Wang A."/>
            <person name="Jiang F."/>
            <person name="Liu H."/>
            <person name="Zhao H."/>
            <person name="Xu D."/>
            <person name="Zhang Y."/>
        </authorList>
    </citation>
    <scope>NUCLEOTIDE SEQUENCE [LARGE SCALE GENOMIC DNA]</scope>
    <source>
        <strain evidence="2">cv. Yunnan</strain>
    </source>
</reference>
<evidence type="ECO:0000313" key="2">
    <source>
        <dbReference type="Proteomes" id="UP001056120"/>
    </source>
</evidence>
<sequence>MLNDLRDLELVFVFFSIDLAVKLLLMALLDTPDIGDSTTTTAIRGELRRRKSVKADAGFEIGDGLYDSSSSSRTNSSDDGDSLNNVFNENDKQQIGAGDETRGNEEKIDQGGVKKEGETSVLQYAYRPSSPAHRRIKESPLSSDAIFKQPILDTVKIMVDHIILAHSSRSLRDWPLLMCCISLLIFPLTAYLVEKLAWKKRILDPIYALGFTSVKMVNGCVGELGDGFDSAVLSGVSLMLCACINWLKLTSFVHTNYDMRSLVNSTDKGAAILIAFFMSAVFHELCIAVPCHIFKFWAFIGIMFQVLTTCS</sequence>
<proteinExistence type="predicted"/>
<evidence type="ECO:0000313" key="1">
    <source>
        <dbReference type="EMBL" id="KAI3802847.1"/>
    </source>
</evidence>
<dbReference type="EMBL" id="CM042027">
    <property type="protein sequence ID" value="KAI3802847.1"/>
    <property type="molecule type" value="Genomic_DNA"/>
</dbReference>
<protein>
    <submittedName>
        <fullName evidence="1">Uncharacterized protein</fullName>
    </submittedName>
</protein>
<gene>
    <name evidence="1" type="ORF">L1987_30992</name>
</gene>
<accession>A0ACB9I4Y6</accession>
<dbReference type="Proteomes" id="UP001056120">
    <property type="component" value="Linkage Group LG10"/>
</dbReference>
<reference evidence="1 2" key="2">
    <citation type="journal article" date="2022" name="Mol. Ecol. Resour.">
        <title>The genomes of chicory, endive, great burdock and yacon provide insights into Asteraceae paleo-polyploidization history and plant inulin production.</title>
        <authorList>
            <person name="Fan W."/>
            <person name="Wang S."/>
            <person name="Wang H."/>
            <person name="Wang A."/>
            <person name="Jiang F."/>
            <person name="Liu H."/>
            <person name="Zhao H."/>
            <person name="Xu D."/>
            <person name="Zhang Y."/>
        </authorList>
    </citation>
    <scope>NUCLEOTIDE SEQUENCE [LARGE SCALE GENOMIC DNA]</scope>
    <source>
        <strain evidence="2">cv. Yunnan</strain>
        <tissue evidence="1">Leaves</tissue>
    </source>
</reference>